<feature type="domain" description="Inosine/uridine-preferring nucleoside hydrolase" evidence="2">
    <location>
        <begin position="3"/>
        <end position="334"/>
    </location>
</feature>
<evidence type="ECO:0000313" key="4">
    <source>
        <dbReference type="Proteomes" id="UP000317650"/>
    </source>
</evidence>
<gene>
    <name evidence="3" type="ORF">C4D60_Mb05t23700</name>
</gene>
<accession>A0A4S8JYD8</accession>
<dbReference type="PANTHER" id="PTHR46692:SF1">
    <property type="entry name" value="NUCLEOSIDE HYDROLASE 3-RELATED"/>
    <property type="match status" value="1"/>
</dbReference>
<evidence type="ECO:0000256" key="1">
    <source>
        <dbReference type="ARBA" id="ARBA00009176"/>
    </source>
</evidence>
<dbReference type="Pfam" id="PF01156">
    <property type="entry name" value="IU_nuc_hydro"/>
    <property type="match status" value="2"/>
</dbReference>
<dbReference type="GO" id="GO:0016799">
    <property type="term" value="F:hydrolase activity, hydrolyzing N-glycosyl compounds"/>
    <property type="evidence" value="ECO:0007669"/>
    <property type="project" value="InterPro"/>
</dbReference>
<dbReference type="AlphaFoldDB" id="A0A4S8JYD8"/>
<protein>
    <recommendedName>
        <fullName evidence="2">Inosine/uridine-preferring nucleoside hydrolase domain-containing protein</fullName>
    </recommendedName>
</protein>
<proteinExistence type="inferred from homology"/>
<sequence>MDTDDFFALVYLLKQSRSQFDLKAVTISANAWTDAAHAVNHVYDILYMMGRDDIYVGVGGDGGILDDGTILADVGGYLPLIEQGLSTAGDCRYRQAIPVDVCGRLDINTNYGLRRSFLPQGERRYIPLQQPTAQQVMIDTVSAGRTTLFVIGSHTNVALFLMTNPHLKTNIEHIYSMGGGVRSKNPTGCCPPDAANPSCKPRQCGDRGNLFTAYTSNPYAEFNMFADPFAAYQVLHSGIPVILVPLDATNSIPVSKEFFDAFEQQQETLEAQYCFRSLELARDTWFGDQFYTSYFMWDSFLSGVAISIMQHADSYLGENEFAEMEYLNITVVTSNEPYGVNDGSNPLFDGRAVPKFNLQKAGVHSGHVQTGPQDPFCFVKGRDKGKCQTIAQDVKDGYTKEVTNSEAVQVLVAQRARPNRDVLNLHHQSGRFNLTTQFPYYREILYKPNFANQTRGRPVRPVIFDMDMSAGDFLALIYLLKAPLEMIDLKLHHFSRYTPEKSAVQFGAPRNDDRRALGQASALEVWQSISKSLRPRHSKITVLTSGPLTNLANILDVDKSGNKVIQNVYVVGGQVIDGKDKAGNVFSVPTNKFAEFNMFLDPLAAKMVMESNLTITLIPLNAQQKVISFNRILQTLQLAEKTPESTFAHQLLSLLYQLQRKQPKLYHHMEIFLGELLGAVFLVDHSKLNPVMQIKPIRVLTGNLSQDGQITVDKCGKSVNILDSFDSEAYYNVFADLLGDKRQSAVIGSFDEQKKMWSKPQ</sequence>
<comment type="caution">
    <text evidence="3">The sequence shown here is derived from an EMBL/GenBank/DDBJ whole genome shotgun (WGS) entry which is preliminary data.</text>
</comment>
<name>A0A4S8JYD8_MUSBA</name>
<organism evidence="3 4">
    <name type="scientific">Musa balbisiana</name>
    <name type="common">Banana</name>
    <dbReference type="NCBI Taxonomy" id="52838"/>
    <lineage>
        <taxon>Eukaryota</taxon>
        <taxon>Viridiplantae</taxon>
        <taxon>Streptophyta</taxon>
        <taxon>Embryophyta</taxon>
        <taxon>Tracheophyta</taxon>
        <taxon>Spermatophyta</taxon>
        <taxon>Magnoliopsida</taxon>
        <taxon>Liliopsida</taxon>
        <taxon>Zingiberales</taxon>
        <taxon>Musaceae</taxon>
        <taxon>Musa</taxon>
    </lineage>
</organism>
<dbReference type="PANTHER" id="PTHR46692">
    <property type="entry name" value="INOSINE-URIDINE PREFERRING NUCLEOSIDE HYDROLASE FAMILY PROTEIN"/>
    <property type="match status" value="1"/>
</dbReference>
<dbReference type="Gene3D" id="3.90.245.10">
    <property type="entry name" value="Ribonucleoside hydrolase-like"/>
    <property type="match status" value="2"/>
</dbReference>
<evidence type="ECO:0000313" key="3">
    <source>
        <dbReference type="EMBL" id="THU67346.1"/>
    </source>
</evidence>
<dbReference type="STRING" id="52838.A0A4S8JYD8"/>
<comment type="similarity">
    <text evidence="1">Belongs to the IUNH family.</text>
</comment>
<dbReference type="InterPro" id="IPR001910">
    <property type="entry name" value="Inosine/uridine_hydrolase_dom"/>
</dbReference>
<feature type="domain" description="Inosine/uridine-preferring nucleoside hydrolase" evidence="2">
    <location>
        <begin position="516"/>
        <end position="731"/>
    </location>
</feature>
<dbReference type="EMBL" id="PYDT01000003">
    <property type="protein sequence ID" value="THU67346.1"/>
    <property type="molecule type" value="Genomic_DNA"/>
</dbReference>
<dbReference type="InterPro" id="IPR036452">
    <property type="entry name" value="Ribo_hydro-like"/>
</dbReference>
<evidence type="ECO:0000259" key="2">
    <source>
        <dbReference type="Pfam" id="PF01156"/>
    </source>
</evidence>
<dbReference type="SUPFAM" id="SSF53590">
    <property type="entry name" value="Nucleoside hydrolase"/>
    <property type="match status" value="2"/>
</dbReference>
<dbReference type="Proteomes" id="UP000317650">
    <property type="component" value="Chromosome 5"/>
</dbReference>
<keyword evidence="4" id="KW-1185">Reference proteome</keyword>
<reference evidence="3 4" key="1">
    <citation type="journal article" date="2019" name="Nat. Plants">
        <title>Genome sequencing of Musa balbisiana reveals subgenome evolution and function divergence in polyploid bananas.</title>
        <authorList>
            <person name="Yao X."/>
        </authorList>
    </citation>
    <scope>NUCLEOTIDE SEQUENCE [LARGE SCALE GENOMIC DNA]</scope>
    <source>
        <strain evidence="4">cv. DH-PKW</strain>
        <tissue evidence="3">Leaves</tissue>
    </source>
</reference>